<evidence type="ECO:0000313" key="2">
    <source>
        <dbReference type="EMBL" id="OMJ73632.1"/>
    </source>
</evidence>
<gene>
    <name evidence="2" type="ORF">SteCoe_27649</name>
</gene>
<keyword evidence="1" id="KW-0812">Transmembrane</keyword>
<protein>
    <submittedName>
        <fullName evidence="2">Uncharacterized protein</fullName>
    </submittedName>
</protein>
<name>A0A1R2BA33_9CILI</name>
<keyword evidence="1" id="KW-0472">Membrane</keyword>
<evidence type="ECO:0000256" key="1">
    <source>
        <dbReference type="SAM" id="Phobius"/>
    </source>
</evidence>
<accession>A0A1R2BA33</accession>
<keyword evidence="1" id="KW-1133">Transmembrane helix</keyword>
<keyword evidence="3" id="KW-1185">Reference proteome</keyword>
<organism evidence="2 3">
    <name type="scientific">Stentor coeruleus</name>
    <dbReference type="NCBI Taxonomy" id="5963"/>
    <lineage>
        <taxon>Eukaryota</taxon>
        <taxon>Sar</taxon>
        <taxon>Alveolata</taxon>
        <taxon>Ciliophora</taxon>
        <taxon>Postciliodesmatophora</taxon>
        <taxon>Heterotrichea</taxon>
        <taxon>Heterotrichida</taxon>
        <taxon>Stentoridae</taxon>
        <taxon>Stentor</taxon>
    </lineage>
</organism>
<feature type="transmembrane region" description="Helical" evidence="1">
    <location>
        <begin position="21"/>
        <end position="47"/>
    </location>
</feature>
<dbReference type="EMBL" id="MPUH01000808">
    <property type="protein sequence ID" value="OMJ73632.1"/>
    <property type="molecule type" value="Genomic_DNA"/>
</dbReference>
<dbReference type="Proteomes" id="UP000187209">
    <property type="component" value="Unassembled WGS sequence"/>
</dbReference>
<sequence>MVILSSSSATNTKVPNILECLITMSFFVLLITPAVYWAGIGFVWALVCLKSFIQPRFSSVVLGLLQITSGVLACSAGAECRIYEFYLLSCVSLSLIIANAEVYKPTIKD</sequence>
<dbReference type="AlphaFoldDB" id="A0A1R2BA33"/>
<reference evidence="2 3" key="1">
    <citation type="submission" date="2016-11" db="EMBL/GenBank/DDBJ databases">
        <title>The macronuclear genome of Stentor coeruleus: a giant cell with tiny introns.</title>
        <authorList>
            <person name="Slabodnick M."/>
            <person name="Ruby J.G."/>
            <person name="Reiff S.B."/>
            <person name="Swart E.C."/>
            <person name="Gosai S."/>
            <person name="Prabakaran S."/>
            <person name="Witkowska E."/>
            <person name="Larue G.E."/>
            <person name="Fisher S."/>
            <person name="Freeman R.M."/>
            <person name="Gunawardena J."/>
            <person name="Chu W."/>
            <person name="Stover N.A."/>
            <person name="Gregory B.D."/>
            <person name="Nowacki M."/>
            <person name="Derisi J."/>
            <person name="Roy S.W."/>
            <person name="Marshall W.F."/>
            <person name="Sood P."/>
        </authorList>
    </citation>
    <scope>NUCLEOTIDE SEQUENCE [LARGE SCALE GENOMIC DNA]</scope>
    <source>
        <strain evidence="2">WM001</strain>
    </source>
</reference>
<evidence type="ECO:0000313" key="3">
    <source>
        <dbReference type="Proteomes" id="UP000187209"/>
    </source>
</evidence>
<comment type="caution">
    <text evidence="2">The sequence shown here is derived from an EMBL/GenBank/DDBJ whole genome shotgun (WGS) entry which is preliminary data.</text>
</comment>
<proteinExistence type="predicted"/>